<evidence type="ECO:0008006" key="6">
    <source>
        <dbReference type="Google" id="ProtNLM"/>
    </source>
</evidence>
<comment type="caution">
    <text evidence="4">The sequence shown here is derived from an EMBL/GenBank/DDBJ whole genome shotgun (WGS) entry which is preliminary data.</text>
</comment>
<evidence type="ECO:0000256" key="3">
    <source>
        <dbReference type="ARBA" id="ARBA00023004"/>
    </source>
</evidence>
<sequence>MLINQQNLPLVAMEFMNEVHFEDVALLNELYELILDYEKTPNKDNRYKINAKYMQWCNHTILHFKGEEEEMLKKGFPVYMIHKEEHENALKSMSDVFEKWQADEDIKYLKEYVCEFTPKWLVNHIQTMDTVTAFFLKTGQSLCSMG</sequence>
<dbReference type="InterPro" id="IPR035938">
    <property type="entry name" value="Hemerythrin-like_sf"/>
</dbReference>
<dbReference type="NCBIfam" id="TIGR02481">
    <property type="entry name" value="hemeryth_dom"/>
    <property type="match status" value="1"/>
</dbReference>
<dbReference type="GO" id="GO:0046872">
    <property type="term" value="F:metal ion binding"/>
    <property type="evidence" value="ECO:0007669"/>
    <property type="project" value="UniProtKB-KW"/>
</dbReference>
<gene>
    <name evidence="4" type="ORF">CRV07_02500</name>
</gene>
<comment type="similarity">
    <text evidence="1">Belongs to the hemerythrin family.</text>
</comment>
<dbReference type="RefSeq" id="WP_129086248.1">
    <property type="nucleotide sequence ID" value="NZ_CP053836.1"/>
</dbReference>
<evidence type="ECO:0000256" key="2">
    <source>
        <dbReference type="ARBA" id="ARBA00022723"/>
    </source>
</evidence>
<accession>A0A4Q1AMN7</accession>
<dbReference type="EMBL" id="PDKK01000002">
    <property type="protein sequence ID" value="RXK07354.1"/>
    <property type="molecule type" value="Genomic_DNA"/>
</dbReference>
<keyword evidence="5" id="KW-1185">Reference proteome</keyword>
<dbReference type="SUPFAM" id="SSF47188">
    <property type="entry name" value="Hemerythrin-like"/>
    <property type="match status" value="1"/>
</dbReference>
<dbReference type="PROSITE" id="PS00550">
    <property type="entry name" value="HEMERYTHRINS"/>
    <property type="match status" value="1"/>
</dbReference>
<keyword evidence="2" id="KW-0479">Metal-binding</keyword>
<reference evidence="4 5" key="1">
    <citation type="submission" date="2017-10" db="EMBL/GenBank/DDBJ databases">
        <title>Genomics of the genus Arcobacter.</title>
        <authorList>
            <person name="Perez-Cataluna A."/>
            <person name="Figueras M.J."/>
        </authorList>
    </citation>
    <scope>NUCLEOTIDE SEQUENCE [LARGE SCALE GENOMIC DNA]</scope>
    <source>
        <strain evidence="4 5">CECT 8441</strain>
    </source>
</reference>
<protein>
    <recommendedName>
        <fullName evidence="6">Hemerythrin-like domain-containing protein</fullName>
    </recommendedName>
</protein>
<dbReference type="AlphaFoldDB" id="A0A4Q1AMN7"/>
<name>A0A4Q1AMN7_9BACT</name>
<proteinExistence type="inferred from homology"/>
<dbReference type="InterPro" id="IPR016131">
    <property type="entry name" value="Haemerythrin_Fe_BS"/>
</dbReference>
<dbReference type="CDD" id="cd12107">
    <property type="entry name" value="Hemerythrin"/>
    <property type="match status" value="1"/>
</dbReference>
<keyword evidence="3" id="KW-0408">Iron</keyword>
<evidence type="ECO:0000313" key="5">
    <source>
        <dbReference type="Proteomes" id="UP000289758"/>
    </source>
</evidence>
<dbReference type="Proteomes" id="UP000289758">
    <property type="component" value="Unassembled WGS sequence"/>
</dbReference>
<evidence type="ECO:0000313" key="4">
    <source>
        <dbReference type="EMBL" id="RXK07354.1"/>
    </source>
</evidence>
<dbReference type="OrthoDB" id="5296936at2"/>
<dbReference type="Gene3D" id="1.20.120.50">
    <property type="entry name" value="Hemerythrin-like"/>
    <property type="match status" value="1"/>
</dbReference>
<organism evidence="4 5">
    <name type="scientific">Halarcobacter ebronensis</name>
    <dbReference type="NCBI Taxonomy" id="1462615"/>
    <lineage>
        <taxon>Bacteria</taxon>
        <taxon>Pseudomonadati</taxon>
        <taxon>Campylobacterota</taxon>
        <taxon>Epsilonproteobacteria</taxon>
        <taxon>Campylobacterales</taxon>
        <taxon>Arcobacteraceae</taxon>
        <taxon>Halarcobacter</taxon>
    </lineage>
</organism>
<dbReference type="InterPro" id="IPR012827">
    <property type="entry name" value="Hemerythrin_metal-bd"/>
</dbReference>
<dbReference type="SMR" id="A0A4Q1AMN7"/>
<evidence type="ECO:0000256" key="1">
    <source>
        <dbReference type="ARBA" id="ARBA00010587"/>
    </source>
</evidence>